<evidence type="ECO:0000313" key="2">
    <source>
        <dbReference type="Proteomes" id="UP000828048"/>
    </source>
</evidence>
<accession>A0ACB7X3H7</accession>
<evidence type="ECO:0000313" key="1">
    <source>
        <dbReference type="EMBL" id="KAH7835211.1"/>
    </source>
</evidence>
<organism evidence="1 2">
    <name type="scientific">Vaccinium darrowii</name>
    <dbReference type="NCBI Taxonomy" id="229202"/>
    <lineage>
        <taxon>Eukaryota</taxon>
        <taxon>Viridiplantae</taxon>
        <taxon>Streptophyta</taxon>
        <taxon>Embryophyta</taxon>
        <taxon>Tracheophyta</taxon>
        <taxon>Spermatophyta</taxon>
        <taxon>Magnoliopsida</taxon>
        <taxon>eudicotyledons</taxon>
        <taxon>Gunneridae</taxon>
        <taxon>Pentapetalae</taxon>
        <taxon>asterids</taxon>
        <taxon>Ericales</taxon>
        <taxon>Ericaceae</taxon>
        <taxon>Vaccinioideae</taxon>
        <taxon>Vaccinieae</taxon>
        <taxon>Vaccinium</taxon>
    </lineage>
</organism>
<dbReference type="EMBL" id="CM037152">
    <property type="protein sequence ID" value="KAH7835211.1"/>
    <property type="molecule type" value="Genomic_DNA"/>
</dbReference>
<reference evidence="1 2" key="1">
    <citation type="journal article" date="2021" name="Hortic Res">
        <title>High-quality reference genome and annotation aids understanding of berry development for evergreen blueberry (Vaccinium darrowii).</title>
        <authorList>
            <person name="Yu J."/>
            <person name="Hulse-Kemp A.M."/>
            <person name="Babiker E."/>
            <person name="Staton M."/>
        </authorList>
    </citation>
    <scope>NUCLEOTIDE SEQUENCE [LARGE SCALE GENOMIC DNA]</scope>
    <source>
        <strain evidence="2">cv. NJ 8807/NJ 8810</strain>
        <tissue evidence="1">Young leaf</tissue>
    </source>
</reference>
<comment type="caution">
    <text evidence="1">The sequence shown here is derived from an EMBL/GenBank/DDBJ whole genome shotgun (WGS) entry which is preliminary data.</text>
</comment>
<name>A0ACB7X3H7_9ERIC</name>
<sequence length="439" mass="49126">MVAYLSFSNVIDATEMSTDDDYYYASSPPSIDTGTTAAGAIVGTLVLVIMGIISWTCARKYRRAMAATVQQQQDVARVPSAWNVSQVWNTDAPTMERFLQDLEKKNTVADFGLAKICNRENTHDSSRGYKGTPGYSAPEFLLNNYPITYKCDVYSFGMLLFEIVGRRRNARVGSTDSLDWFPKIVWDEYEKDEMETMILKIEENNRERAKRMAMVALWCVQDSPEARPPMNAVVKMLEGGVEITPPPKPFHYLFSVGINVLNPPIYTSNPIYTGKSLDCSTCNGTNSYWYKEHATPIMAKNHKIYVKFVRFNPPRANTDKKSHTKDVVSARGKENRAISSEIGDASRPSFAEVVKGLNSSPSMISIKAFEELVGEEGGLVVEKYCCKVYIKKQSPKLSHQLGDKKLGCGKYEVASLKEGGMDVVIPDPPIDSYHQLFLD</sequence>
<proteinExistence type="predicted"/>
<keyword evidence="2" id="KW-1185">Reference proteome</keyword>
<gene>
    <name evidence="1" type="ORF">Vadar_023923</name>
</gene>
<protein>
    <submittedName>
        <fullName evidence="1">Uncharacterized protein</fullName>
    </submittedName>
</protein>
<dbReference type="Proteomes" id="UP000828048">
    <property type="component" value="Chromosome 2"/>
</dbReference>